<dbReference type="InterPro" id="IPR008974">
    <property type="entry name" value="TRAF-like"/>
</dbReference>
<dbReference type="AlphaFoldDB" id="A0A8R1E1W1"/>
<keyword evidence="3" id="KW-1185">Reference proteome</keyword>
<name>A0A8R1E1W1_CAEJA</name>
<sequence>MFVKEDKGVVRFKIDDFVKLTTKRECKSIEIGNIDWILGAQSETSTRTNDVKHLGVFLTCQNTSRSNLWSCNASIRFSLVKLNSNDKNDAFSMDFEQKFDVNAKILEVPNFKSWEEAICPKNGFIFDPFAVVEAHITIKNVVGIHEKVLKTFEKPDEHLTDVVLIVEGMKVHVGKQ</sequence>
<dbReference type="InterPro" id="IPR002083">
    <property type="entry name" value="MATH/TRAF_dom"/>
</dbReference>
<dbReference type="PANTHER" id="PTHR47022:SF1">
    <property type="entry name" value="BTB AND MATH DOMAIN-CONTAINING PROTEIN 36-RELATED"/>
    <property type="match status" value="1"/>
</dbReference>
<proteinExistence type="predicted"/>
<feature type="domain" description="MATH" evidence="1">
    <location>
        <begin position="7"/>
        <end position="136"/>
    </location>
</feature>
<evidence type="ECO:0000259" key="1">
    <source>
        <dbReference type="PROSITE" id="PS50144"/>
    </source>
</evidence>
<dbReference type="Pfam" id="PF00917">
    <property type="entry name" value="MATH"/>
    <property type="match status" value="1"/>
</dbReference>
<evidence type="ECO:0000313" key="2">
    <source>
        <dbReference type="EnsemblMetazoa" id="CJA19310.1"/>
    </source>
</evidence>
<dbReference type="EnsemblMetazoa" id="CJA19310.1">
    <property type="protein sequence ID" value="CJA19310.1"/>
    <property type="gene ID" value="WBGene00138515"/>
</dbReference>
<dbReference type="SMART" id="SM00061">
    <property type="entry name" value="MATH"/>
    <property type="match status" value="1"/>
</dbReference>
<evidence type="ECO:0000313" key="3">
    <source>
        <dbReference type="Proteomes" id="UP000005237"/>
    </source>
</evidence>
<reference evidence="3" key="1">
    <citation type="submission" date="2010-08" db="EMBL/GenBank/DDBJ databases">
        <authorList>
            <consortium name="Caenorhabditis japonica Sequencing Consortium"/>
            <person name="Wilson R.K."/>
        </authorList>
    </citation>
    <scope>NUCLEOTIDE SEQUENCE [LARGE SCALE GENOMIC DNA]</scope>
    <source>
        <strain evidence="3">DF5081</strain>
    </source>
</reference>
<organism evidence="2 3">
    <name type="scientific">Caenorhabditis japonica</name>
    <dbReference type="NCBI Taxonomy" id="281687"/>
    <lineage>
        <taxon>Eukaryota</taxon>
        <taxon>Metazoa</taxon>
        <taxon>Ecdysozoa</taxon>
        <taxon>Nematoda</taxon>
        <taxon>Chromadorea</taxon>
        <taxon>Rhabditida</taxon>
        <taxon>Rhabditina</taxon>
        <taxon>Rhabditomorpha</taxon>
        <taxon>Rhabditoidea</taxon>
        <taxon>Rhabditidae</taxon>
        <taxon>Peloderinae</taxon>
        <taxon>Caenorhabditis</taxon>
    </lineage>
</organism>
<dbReference type="Proteomes" id="UP000005237">
    <property type="component" value="Unassembled WGS sequence"/>
</dbReference>
<dbReference type="Gene3D" id="2.60.210.10">
    <property type="entry name" value="Apoptosis, Tumor Necrosis Factor Receptor Associated Protein 2, Chain A"/>
    <property type="match status" value="1"/>
</dbReference>
<dbReference type="SUPFAM" id="SSF49599">
    <property type="entry name" value="TRAF domain-like"/>
    <property type="match status" value="1"/>
</dbReference>
<protein>
    <submittedName>
        <fullName evidence="2">MATH domain-containing protein</fullName>
    </submittedName>
</protein>
<accession>A0A8R1E1W1</accession>
<reference evidence="2" key="2">
    <citation type="submission" date="2022-06" db="UniProtKB">
        <authorList>
            <consortium name="EnsemblMetazoa"/>
        </authorList>
    </citation>
    <scope>IDENTIFICATION</scope>
    <source>
        <strain evidence="2">DF5081</strain>
    </source>
</reference>
<dbReference type="PROSITE" id="PS50144">
    <property type="entry name" value="MATH"/>
    <property type="match status" value="1"/>
</dbReference>
<dbReference type="PANTHER" id="PTHR47022">
    <property type="entry name" value="BTB AND MATH DOMAIN-CONTAINING PROTEIN 36-RELATED"/>
    <property type="match status" value="1"/>
</dbReference>